<gene>
    <name evidence="6" type="ORF">METZ01_LOCUS6195</name>
</gene>
<proteinExistence type="predicted"/>
<dbReference type="NCBIfam" id="TIGR00594">
    <property type="entry name" value="polc"/>
    <property type="match status" value="1"/>
</dbReference>
<feature type="non-terminal residue" evidence="6">
    <location>
        <position position="1"/>
    </location>
</feature>
<dbReference type="EMBL" id="UINC01000327">
    <property type="protein sequence ID" value="SUZ53341.1"/>
    <property type="molecule type" value="Genomic_DNA"/>
</dbReference>
<organism evidence="6">
    <name type="scientific">marine metagenome</name>
    <dbReference type="NCBI Taxonomy" id="408172"/>
    <lineage>
        <taxon>unclassified sequences</taxon>
        <taxon>metagenomes</taxon>
        <taxon>ecological metagenomes</taxon>
    </lineage>
</organism>
<dbReference type="GO" id="GO:0006260">
    <property type="term" value="P:DNA replication"/>
    <property type="evidence" value="ECO:0007669"/>
    <property type="project" value="UniProtKB-KW"/>
</dbReference>
<sequence>MAEFVHLHLHTEYSLLDGACRIPELMDAAAKSKVPALAVTEHGNMFSAVSFHDEARRRGIKPILGCEVYVAPGSRLTKSGSAGEAANHLVLLAENLEGYHNLIKLVSSGYTDGFYYRPRIDKELLSTHASGLIGLSSCLKGEVATGLRKDQQQKALDAAATYRDILGSGNFFLEMQYQGIEDQLTVNKGLLPLARDLELPLVCTNDVHYLKQGDHVPHDVLLCIGTGKTVQQEDRLKYHGDQFYLKSPAEMAERFGDHPDALLNTVKIAERCNVQLASGGNHLPNFSVPSSYTLESYFEHEVREGYKRRLPRLKQRLEDGLLKHSLEAYEARLQHEINTIVSMNYSGYFLIVWDFIRHARECNIPVGPGRGSAAGSLVAYCLQITDVDPLEFDLIFERFLNPERVSLPDIDIDFCERRRAEVIDYVTNKYGRENVAQIITFGTMKARAAVRDVGRALDISYSDVDRVAKQIPPTLDMTLDQAQEENSELRALREGDARVKELLDVARRLEGMHRHASVHAAGVVIAPSALTDFVPLYKSQRDEITTQWAMKDIERIGLLKMDFLGLSTLTLLDDCVKAIRSYESESFALDTIPLNDEKTFKLFSEGQTLGIFQFESSGMRDTLRKAQPQRLEDLIALNALYRPGPLRGGVVDDFIARRHGKVPIKYEVPELEPILHSTYGVIAYQEQVMSIASDLAGFSMGEADLLRKAMGKKDAKVMEGQRDRFMKGAVERGISKAKATKLFNLIEYFAGYGFNKSHSTAYALLAYQTAYL</sequence>
<dbReference type="Pfam" id="PF07733">
    <property type="entry name" value="DNA_pol3_alpha"/>
    <property type="match status" value="1"/>
</dbReference>
<accession>A0A381NFM9</accession>
<dbReference type="AlphaFoldDB" id="A0A381NFM9"/>
<feature type="domain" description="Polymerase/histidinol phosphatase N-terminal" evidence="5">
    <location>
        <begin position="5"/>
        <end position="72"/>
    </location>
</feature>
<dbReference type="Gene3D" id="1.10.10.1600">
    <property type="entry name" value="Bacterial DNA polymerase III alpha subunit, thumb domain"/>
    <property type="match status" value="1"/>
</dbReference>
<dbReference type="PANTHER" id="PTHR32294">
    <property type="entry name" value="DNA POLYMERASE III SUBUNIT ALPHA"/>
    <property type="match status" value="1"/>
</dbReference>
<reference evidence="6" key="1">
    <citation type="submission" date="2018-05" db="EMBL/GenBank/DDBJ databases">
        <authorList>
            <person name="Lanie J.A."/>
            <person name="Ng W.-L."/>
            <person name="Kazmierczak K.M."/>
            <person name="Andrzejewski T.M."/>
            <person name="Davidsen T.M."/>
            <person name="Wayne K.J."/>
            <person name="Tettelin H."/>
            <person name="Glass J.I."/>
            <person name="Rusch D."/>
            <person name="Podicherti R."/>
            <person name="Tsui H.-C.T."/>
            <person name="Winkler M.E."/>
        </authorList>
    </citation>
    <scope>NUCLEOTIDE SEQUENCE</scope>
</reference>
<evidence type="ECO:0000256" key="2">
    <source>
        <dbReference type="ARBA" id="ARBA00022695"/>
    </source>
</evidence>
<name>A0A381NFM9_9ZZZZ</name>
<dbReference type="InterPro" id="IPR016195">
    <property type="entry name" value="Pol/histidinol_Pase-like"/>
</dbReference>
<keyword evidence="2" id="KW-0548">Nucleotidyltransferase</keyword>
<keyword evidence="3" id="KW-0235">DNA replication</keyword>
<dbReference type="CDD" id="cd12113">
    <property type="entry name" value="PHP_PolIIIA_DnaE3"/>
    <property type="match status" value="1"/>
</dbReference>
<protein>
    <recommendedName>
        <fullName evidence="5">Polymerase/histidinol phosphatase N-terminal domain-containing protein</fullName>
    </recommendedName>
</protein>
<dbReference type="Gene3D" id="3.20.20.140">
    <property type="entry name" value="Metal-dependent hydrolases"/>
    <property type="match status" value="1"/>
</dbReference>
<evidence type="ECO:0000256" key="1">
    <source>
        <dbReference type="ARBA" id="ARBA00022679"/>
    </source>
</evidence>
<dbReference type="Pfam" id="PF02811">
    <property type="entry name" value="PHP"/>
    <property type="match status" value="1"/>
</dbReference>
<dbReference type="InterPro" id="IPR003141">
    <property type="entry name" value="Pol/His_phosphatase_N"/>
</dbReference>
<dbReference type="Pfam" id="PF17657">
    <property type="entry name" value="DNA_pol3_finger"/>
    <property type="match status" value="1"/>
</dbReference>
<dbReference type="NCBIfam" id="NF004226">
    <property type="entry name" value="PRK05673.1"/>
    <property type="match status" value="1"/>
</dbReference>
<keyword evidence="4" id="KW-0239">DNA-directed DNA polymerase</keyword>
<dbReference type="PANTHER" id="PTHR32294:SF0">
    <property type="entry name" value="DNA POLYMERASE III SUBUNIT ALPHA"/>
    <property type="match status" value="1"/>
</dbReference>
<dbReference type="InterPro" id="IPR040982">
    <property type="entry name" value="DNA_pol3_finger"/>
</dbReference>
<dbReference type="InterPro" id="IPR041931">
    <property type="entry name" value="DNA_pol3_alpha_thumb_dom"/>
</dbReference>
<evidence type="ECO:0000256" key="4">
    <source>
        <dbReference type="ARBA" id="ARBA00022932"/>
    </source>
</evidence>
<dbReference type="InterPro" id="IPR011708">
    <property type="entry name" value="DNA_pol3_alpha_NTPase_dom"/>
</dbReference>
<dbReference type="InterPro" id="IPR004805">
    <property type="entry name" value="DnaE2/DnaE/PolC"/>
</dbReference>
<evidence type="ECO:0000313" key="6">
    <source>
        <dbReference type="EMBL" id="SUZ53341.1"/>
    </source>
</evidence>
<evidence type="ECO:0000256" key="3">
    <source>
        <dbReference type="ARBA" id="ARBA00022705"/>
    </source>
</evidence>
<dbReference type="GO" id="GO:0003887">
    <property type="term" value="F:DNA-directed DNA polymerase activity"/>
    <property type="evidence" value="ECO:0007669"/>
    <property type="project" value="UniProtKB-KW"/>
</dbReference>
<keyword evidence="1" id="KW-0808">Transferase</keyword>
<evidence type="ECO:0000259" key="5">
    <source>
        <dbReference type="SMART" id="SM00481"/>
    </source>
</evidence>
<dbReference type="SUPFAM" id="SSF89550">
    <property type="entry name" value="PHP domain-like"/>
    <property type="match status" value="1"/>
</dbReference>
<dbReference type="SMART" id="SM00481">
    <property type="entry name" value="POLIIIAc"/>
    <property type="match status" value="1"/>
</dbReference>
<feature type="non-terminal residue" evidence="6">
    <location>
        <position position="772"/>
    </location>
</feature>
<dbReference type="GO" id="GO:0008408">
    <property type="term" value="F:3'-5' exonuclease activity"/>
    <property type="evidence" value="ECO:0007669"/>
    <property type="project" value="InterPro"/>
</dbReference>
<dbReference type="InterPro" id="IPR004013">
    <property type="entry name" value="PHP_dom"/>
</dbReference>